<keyword evidence="1" id="KW-0812">Transmembrane</keyword>
<evidence type="ECO:0000313" key="2">
    <source>
        <dbReference type="Ensembl" id="ENSSRHP00000025567.1"/>
    </source>
</evidence>
<feature type="transmembrane region" description="Helical" evidence="1">
    <location>
        <begin position="6"/>
        <end position="25"/>
    </location>
</feature>
<dbReference type="AlphaFoldDB" id="A0A673HH43"/>
<organism evidence="2 3">
    <name type="scientific">Sinocyclocheilus rhinocerous</name>
    <dbReference type="NCBI Taxonomy" id="307959"/>
    <lineage>
        <taxon>Eukaryota</taxon>
        <taxon>Metazoa</taxon>
        <taxon>Chordata</taxon>
        <taxon>Craniata</taxon>
        <taxon>Vertebrata</taxon>
        <taxon>Euteleostomi</taxon>
        <taxon>Actinopterygii</taxon>
        <taxon>Neopterygii</taxon>
        <taxon>Teleostei</taxon>
        <taxon>Ostariophysi</taxon>
        <taxon>Cypriniformes</taxon>
        <taxon>Cyprinidae</taxon>
        <taxon>Cyprininae</taxon>
        <taxon>Sinocyclocheilus</taxon>
    </lineage>
</organism>
<name>A0A673HH43_9TELE</name>
<keyword evidence="3" id="KW-1185">Reference proteome</keyword>
<keyword evidence="1" id="KW-0472">Membrane</keyword>
<keyword evidence="1" id="KW-1133">Transmembrane helix</keyword>
<dbReference type="Ensembl" id="ENSSRHT00000026336.1">
    <property type="protein sequence ID" value="ENSSRHP00000025567.1"/>
    <property type="gene ID" value="ENSSRHG00000013414.1"/>
</dbReference>
<sequence length="97" mass="11332">MGRVLLIEPAVGLYAFAMFMIYPLLQQYVYRRLWFELSGTTYPAESLSHCSNNHSYVTIHQVRAFSCLPCLSFDIFELPVSYFMFSFTLYFSQDSVN</sequence>
<evidence type="ECO:0000256" key="1">
    <source>
        <dbReference type="SAM" id="Phobius"/>
    </source>
</evidence>
<accession>A0A673HH43</accession>
<dbReference type="Proteomes" id="UP000472270">
    <property type="component" value="Unassembled WGS sequence"/>
</dbReference>
<protein>
    <submittedName>
        <fullName evidence="2">Uncharacterized protein</fullName>
    </submittedName>
</protein>
<reference evidence="2" key="1">
    <citation type="submission" date="2025-08" db="UniProtKB">
        <authorList>
            <consortium name="Ensembl"/>
        </authorList>
    </citation>
    <scope>IDENTIFICATION</scope>
</reference>
<proteinExistence type="predicted"/>
<evidence type="ECO:0000313" key="3">
    <source>
        <dbReference type="Proteomes" id="UP000472270"/>
    </source>
</evidence>
<reference evidence="2" key="2">
    <citation type="submission" date="2025-09" db="UniProtKB">
        <authorList>
            <consortium name="Ensembl"/>
        </authorList>
    </citation>
    <scope>IDENTIFICATION</scope>
</reference>